<sequence length="105" mass="11624">MNAVFFIIHDFSGVPCSSVLPPVLLRSSSIASQSCPFRSVEPNVCTILSSFSNKRSNVFSVCTFIAYHICFCVCTILHSQAFEPGDCFLNKTITRNTFVAVPNFF</sequence>
<accession>A0A0C2XZV9</accession>
<protein>
    <submittedName>
        <fullName evidence="1">Uncharacterized protein</fullName>
    </submittedName>
</protein>
<dbReference type="HOGENOM" id="CLU_2236934_0_0_1"/>
<evidence type="ECO:0000313" key="1">
    <source>
        <dbReference type="EMBL" id="KIM43113.1"/>
    </source>
</evidence>
<organism evidence="1 2">
    <name type="scientific">Hebeloma cylindrosporum</name>
    <dbReference type="NCBI Taxonomy" id="76867"/>
    <lineage>
        <taxon>Eukaryota</taxon>
        <taxon>Fungi</taxon>
        <taxon>Dikarya</taxon>
        <taxon>Basidiomycota</taxon>
        <taxon>Agaricomycotina</taxon>
        <taxon>Agaricomycetes</taxon>
        <taxon>Agaricomycetidae</taxon>
        <taxon>Agaricales</taxon>
        <taxon>Agaricineae</taxon>
        <taxon>Hymenogastraceae</taxon>
        <taxon>Hebeloma</taxon>
    </lineage>
</organism>
<dbReference type="AlphaFoldDB" id="A0A0C2XZV9"/>
<keyword evidence="2" id="KW-1185">Reference proteome</keyword>
<evidence type="ECO:0000313" key="2">
    <source>
        <dbReference type="Proteomes" id="UP000053424"/>
    </source>
</evidence>
<name>A0A0C2XZV9_HEBCY</name>
<dbReference type="EMBL" id="KN831776">
    <property type="protein sequence ID" value="KIM43113.1"/>
    <property type="molecule type" value="Genomic_DNA"/>
</dbReference>
<gene>
    <name evidence="1" type="ORF">M413DRAFT_396281</name>
</gene>
<dbReference type="Proteomes" id="UP000053424">
    <property type="component" value="Unassembled WGS sequence"/>
</dbReference>
<reference evidence="2" key="2">
    <citation type="submission" date="2015-01" db="EMBL/GenBank/DDBJ databases">
        <title>Evolutionary Origins and Diversification of the Mycorrhizal Mutualists.</title>
        <authorList>
            <consortium name="DOE Joint Genome Institute"/>
            <consortium name="Mycorrhizal Genomics Consortium"/>
            <person name="Kohler A."/>
            <person name="Kuo A."/>
            <person name="Nagy L.G."/>
            <person name="Floudas D."/>
            <person name="Copeland A."/>
            <person name="Barry K.W."/>
            <person name="Cichocki N."/>
            <person name="Veneault-Fourrey C."/>
            <person name="LaButti K."/>
            <person name="Lindquist E.A."/>
            <person name="Lipzen A."/>
            <person name="Lundell T."/>
            <person name="Morin E."/>
            <person name="Murat C."/>
            <person name="Riley R."/>
            <person name="Ohm R."/>
            <person name="Sun H."/>
            <person name="Tunlid A."/>
            <person name="Henrissat B."/>
            <person name="Grigoriev I.V."/>
            <person name="Hibbett D.S."/>
            <person name="Martin F."/>
        </authorList>
    </citation>
    <scope>NUCLEOTIDE SEQUENCE [LARGE SCALE GENOMIC DNA]</scope>
    <source>
        <strain evidence="2">h7</strain>
    </source>
</reference>
<proteinExistence type="predicted"/>
<reference evidence="1 2" key="1">
    <citation type="submission" date="2014-04" db="EMBL/GenBank/DDBJ databases">
        <authorList>
            <consortium name="DOE Joint Genome Institute"/>
            <person name="Kuo A."/>
            <person name="Gay G."/>
            <person name="Dore J."/>
            <person name="Kohler A."/>
            <person name="Nagy L.G."/>
            <person name="Floudas D."/>
            <person name="Copeland A."/>
            <person name="Barry K.W."/>
            <person name="Cichocki N."/>
            <person name="Veneault-Fourrey C."/>
            <person name="LaButti K."/>
            <person name="Lindquist E.A."/>
            <person name="Lipzen A."/>
            <person name="Lundell T."/>
            <person name="Morin E."/>
            <person name="Murat C."/>
            <person name="Sun H."/>
            <person name="Tunlid A."/>
            <person name="Henrissat B."/>
            <person name="Grigoriev I.V."/>
            <person name="Hibbett D.S."/>
            <person name="Martin F."/>
            <person name="Nordberg H.P."/>
            <person name="Cantor M.N."/>
            <person name="Hua S.X."/>
        </authorList>
    </citation>
    <scope>NUCLEOTIDE SEQUENCE [LARGE SCALE GENOMIC DNA]</scope>
    <source>
        <strain evidence="2">h7</strain>
    </source>
</reference>